<feature type="domain" description="MraZ" evidence="1">
    <location>
        <begin position="94"/>
        <end position="139"/>
    </location>
</feature>
<dbReference type="AlphaFoldDB" id="A0A9D0ZZK3"/>
<evidence type="ECO:0000259" key="1">
    <source>
        <dbReference type="Pfam" id="PF02381"/>
    </source>
</evidence>
<dbReference type="Proteomes" id="UP000824261">
    <property type="component" value="Unassembled WGS sequence"/>
</dbReference>
<accession>A0A9D0ZZK3</accession>
<organism evidence="2 3">
    <name type="scientific">Candidatus Aveggerthella stercoripullorum</name>
    <dbReference type="NCBI Taxonomy" id="2840688"/>
    <lineage>
        <taxon>Bacteria</taxon>
        <taxon>Bacillati</taxon>
        <taxon>Actinomycetota</taxon>
        <taxon>Coriobacteriia</taxon>
        <taxon>Eggerthellales</taxon>
        <taxon>Eggerthellaceae</taxon>
        <taxon>Eggerthellaceae incertae sedis</taxon>
        <taxon>Candidatus Aveggerthella</taxon>
    </lineage>
</organism>
<name>A0A9D0ZZK3_9ACTN</name>
<dbReference type="InterPro" id="IPR020603">
    <property type="entry name" value="MraZ_dom"/>
</dbReference>
<dbReference type="EMBL" id="DVGB01000043">
    <property type="protein sequence ID" value="HIR01297.1"/>
    <property type="molecule type" value="Genomic_DNA"/>
</dbReference>
<dbReference type="InterPro" id="IPR037914">
    <property type="entry name" value="SpoVT-AbrB_sf"/>
</dbReference>
<gene>
    <name evidence="2" type="ORF">IAA69_03435</name>
</gene>
<reference evidence="2" key="1">
    <citation type="submission" date="2020-10" db="EMBL/GenBank/DDBJ databases">
        <authorList>
            <person name="Gilroy R."/>
        </authorList>
    </citation>
    <scope>NUCLEOTIDE SEQUENCE</scope>
    <source>
        <strain evidence="2">ChiGjej1B1-2707</strain>
    </source>
</reference>
<proteinExistence type="predicted"/>
<reference evidence="2" key="2">
    <citation type="journal article" date="2021" name="PeerJ">
        <title>Extensive microbial diversity within the chicken gut microbiome revealed by metagenomics and culture.</title>
        <authorList>
            <person name="Gilroy R."/>
            <person name="Ravi A."/>
            <person name="Getino M."/>
            <person name="Pursley I."/>
            <person name="Horton D.L."/>
            <person name="Alikhan N.F."/>
            <person name="Baker D."/>
            <person name="Gharbi K."/>
            <person name="Hall N."/>
            <person name="Watson M."/>
            <person name="Adriaenssens E.M."/>
            <person name="Foster-Nyarko E."/>
            <person name="Jarju S."/>
            <person name="Secka A."/>
            <person name="Antonio M."/>
            <person name="Oren A."/>
            <person name="Chaudhuri R.R."/>
            <person name="La Ragione R."/>
            <person name="Hildebrand F."/>
            <person name="Pallen M.J."/>
        </authorList>
    </citation>
    <scope>NUCLEOTIDE SEQUENCE</scope>
    <source>
        <strain evidence="2">ChiGjej1B1-2707</strain>
    </source>
</reference>
<evidence type="ECO:0000313" key="2">
    <source>
        <dbReference type="EMBL" id="HIR01297.1"/>
    </source>
</evidence>
<evidence type="ECO:0000313" key="3">
    <source>
        <dbReference type="Proteomes" id="UP000824261"/>
    </source>
</evidence>
<sequence>MMLAGAFQVTVEQNGSFAVPGIAGIPEGTVLVAFADVLSGASHVRFYREADYQTCREKIAGFLASESSEEDACQTGRMFDRLLNAAGFVCTVEKGSIALPETLRAQCALSGPCMLVGAIDHLELYSERAWEDALSEIDEQLGAES</sequence>
<dbReference type="InterPro" id="IPR038619">
    <property type="entry name" value="MraZ_sf"/>
</dbReference>
<dbReference type="Pfam" id="PF02381">
    <property type="entry name" value="MraZ"/>
    <property type="match status" value="1"/>
</dbReference>
<comment type="caution">
    <text evidence="2">The sequence shown here is derived from an EMBL/GenBank/DDBJ whole genome shotgun (WGS) entry which is preliminary data.</text>
</comment>
<protein>
    <recommendedName>
        <fullName evidence="1">MraZ domain-containing protein</fullName>
    </recommendedName>
</protein>
<dbReference type="Gene3D" id="3.40.1550.20">
    <property type="entry name" value="Transcriptional regulator MraZ domain"/>
    <property type="match status" value="1"/>
</dbReference>
<dbReference type="SUPFAM" id="SSF89447">
    <property type="entry name" value="AbrB/MazE/MraZ-like"/>
    <property type="match status" value="1"/>
</dbReference>